<feature type="domain" description="HD" evidence="10">
    <location>
        <begin position="456"/>
        <end position="577"/>
    </location>
</feature>
<accession>A0A1N6DZZ5</accession>
<dbReference type="InterPro" id="IPR003607">
    <property type="entry name" value="HD/PDEase_dom"/>
</dbReference>
<comment type="activity regulation">
    <text evidence="8">Uridylyltransferase (UTase) activity is inhibited by glutamine, while glutamine activates uridylyl-removing (UR) activity.</text>
</comment>
<evidence type="ECO:0000256" key="3">
    <source>
        <dbReference type="ARBA" id="ARBA00022737"/>
    </source>
</evidence>
<dbReference type="PROSITE" id="PS51671">
    <property type="entry name" value="ACT"/>
    <property type="match status" value="2"/>
</dbReference>
<dbReference type="SUPFAM" id="SSF55021">
    <property type="entry name" value="ACT-like"/>
    <property type="match status" value="1"/>
</dbReference>
<dbReference type="EC" id="3.1.4.-" evidence="8"/>
<dbReference type="GO" id="GO:0006808">
    <property type="term" value="P:regulation of nitrogen utilization"/>
    <property type="evidence" value="ECO:0007669"/>
    <property type="project" value="UniProtKB-UniRule"/>
</dbReference>
<evidence type="ECO:0000256" key="8">
    <source>
        <dbReference type="HAMAP-Rule" id="MF_00277"/>
    </source>
</evidence>
<dbReference type="SUPFAM" id="SSF109604">
    <property type="entry name" value="HD-domain/PDEase-like"/>
    <property type="match status" value="1"/>
</dbReference>
<feature type="domain" description="ACT" evidence="9">
    <location>
        <begin position="695"/>
        <end position="776"/>
    </location>
</feature>
<dbReference type="EC" id="2.7.7.59" evidence="8"/>
<dbReference type="PANTHER" id="PTHR47320">
    <property type="entry name" value="BIFUNCTIONAL URIDYLYLTRANSFERASE/URIDYLYL-REMOVING ENZYME"/>
    <property type="match status" value="1"/>
</dbReference>
<dbReference type="PANTHER" id="PTHR47320:SF1">
    <property type="entry name" value="BIFUNCTIONAL URIDYLYLTRANSFERASE_URIDYLYL-REMOVING ENZYME"/>
    <property type="match status" value="1"/>
</dbReference>
<comment type="cofactor">
    <cofactor evidence="8">
        <name>Mg(2+)</name>
        <dbReference type="ChEBI" id="CHEBI:18420"/>
    </cofactor>
</comment>
<comment type="caution">
    <text evidence="8">Lacks conserved residue(s) required for the propagation of feature annotation.</text>
</comment>
<dbReference type="SUPFAM" id="SSF81301">
    <property type="entry name" value="Nucleotidyltransferase"/>
    <property type="match status" value="1"/>
</dbReference>
<gene>
    <name evidence="8" type="primary">glnD</name>
    <name evidence="11" type="ORF">SAMN05443662_0512</name>
</gene>
<dbReference type="NCBIfam" id="TIGR01693">
    <property type="entry name" value="UTase_glnD"/>
    <property type="match status" value="1"/>
</dbReference>
<keyword evidence="5 8" id="KW-0460">Magnesium</keyword>
<reference evidence="11 12" key="1">
    <citation type="submission" date="2016-11" db="EMBL/GenBank/DDBJ databases">
        <authorList>
            <person name="Jaros S."/>
            <person name="Januszkiewicz K."/>
            <person name="Wedrychowicz H."/>
        </authorList>
    </citation>
    <scope>NUCLEOTIDE SEQUENCE [LARGE SCALE GENOMIC DNA]</scope>
    <source>
        <strain evidence="11 12">DSM 17737</strain>
    </source>
</reference>
<protein>
    <recommendedName>
        <fullName evidence="8">Bifunctional uridylyltransferase/uridylyl-removing enzyme</fullName>
        <shortName evidence="8">UTase/UR</shortName>
    </recommendedName>
    <alternativeName>
        <fullName evidence="8">Bifunctional [protein-PII] modification enzyme</fullName>
    </alternativeName>
    <alternativeName>
        <fullName evidence="8">Bifunctional nitrogen sensor protein</fullName>
    </alternativeName>
    <domain>
        <recommendedName>
            <fullName evidence="8">[Protein-PII] uridylyltransferase</fullName>
            <shortName evidence="8">PII uridylyltransferase</shortName>
            <shortName evidence="8">UTase</shortName>
            <ecNumber evidence="8">2.7.7.59</ecNumber>
        </recommendedName>
    </domain>
    <domain>
        <recommendedName>
            <fullName evidence="8">[Protein-PII]-UMP uridylyl-removing enzyme</fullName>
            <shortName evidence="8">UR</shortName>
            <ecNumber evidence="8">3.1.4.-</ecNumber>
        </recommendedName>
    </domain>
</protein>
<evidence type="ECO:0000313" key="12">
    <source>
        <dbReference type="Proteomes" id="UP000198461"/>
    </source>
</evidence>
<dbReference type="GO" id="GO:0008773">
    <property type="term" value="F:[protein-PII] uridylyltransferase activity"/>
    <property type="evidence" value="ECO:0007669"/>
    <property type="project" value="UniProtKB-UniRule"/>
</dbReference>
<comment type="function">
    <text evidence="8">Modifies, by uridylylation and deuridylylation, the PII regulatory proteins (GlnB and homologs), in response to the nitrogen status of the cell that GlnD senses through the glutamine level. Under low glutamine levels, catalyzes the conversion of the PII proteins and UTP to PII-UMP and PPi, while under higher glutamine levels, GlnD hydrolyzes PII-UMP to PII and UMP (deuridylylation). Thus, controls uridylylation state and activity of the PII proteins, and plays an important role in the regulation of nitrogen metabolism.</text>
</comment>
<dbReference type="Pfam" id="PF01966">
    <property type="entry name" value="HD"/>
    <property type="match status" value="1"/>
</dbReference>
<dbReference type="InterPro" id="IPR013546">
    <property type="entry name" value="PII_UdlTrfase/GS_AdlTrfase"/>
</dbReference>
<comment type="catalytic activity">
    <reaction evidence="8">
        <text>[protein-PII]-uridylyl-L-tyrosine + H2O = [protein-PII]-L-tyrosine + UMP + H(+)</text>
        <dbReference type="Rhea" id="RHEA:48600"/>
        <dbReference type="Rhea" id="RHEA-COMP:12147"/>
        <dbReference type="Rhea" id="RHEA-COMP:12148"/>
        <dbReference type="ChEBI" id="CHEBI:15377"/>
        <dbReference type="ChEBI" id="CHEBI:15378"/>
        <dbReference type="ChEBI" id="CHEBI:46858"/>
        <dbReference type="ChEBI" id="CHEBI:57865"/>
        <dbReference type="ChEBI" id="CHEBI:90602"/>
    </reaction>
</comment>
<dbReference type="InterPro" id="IPR045865">
    <property type="entry name" value="ACT-like_dom_sf"/>
</dbReference>
<evidence type="ECO:0000256" key="6">
    <source>
        <dbReference type="ARBA" id="ARBA00023268"/>
    </source>
</evidence>
<dbReference type="EMBL" id="FSRE01000001">
    <property type="protein sequence ID" value="SIN76321.1"/>
    <property type="molecule type" value="Genomic_DNA"/>
</dbReference>
<name>A0A1N6DZZ5_9GAMM</name>
<dbReference type="GO" id="GO:0008893">
    <property type="term" value="F:guanosine-3',5'-bis(diphosphate) 3'-diphosphatase activity"/>
    <property type="evidence" value="ECO:0007669"/>
    <property type="project" value="UniProtKB-EC"/>
</dbReference>
<comment type="catalytic activity">
    <reaction evidence="7">
        <text>guanosine 3',5'-bis(diphosphate) + H2O = GDP + diphosphate + H(+)</text>
        <dbReference type="Rhea" id="RHEA:14253"/>
        <dbReference type="ChEBI" id="CHEBI:15377"/>
        <dbReference type="ChEBI" id="CHEBI:15378"/>
        <dbReference type="ChEBI" id="CHEBI:33019"/>
        <dbReference type="ChEBI" id="CHEBI:58189"/>
        <dbReference type="ChEBI" id="CHEBI:77828"/>
        <dbReference type="EC" id="3.1.7.2"/>
    </reaction>
</comment>
<dbReference type="CDD" id="cd00077">
    <property type="entry name" value="HDc"/>
    <property type="match status" value="1"/>
</dbReference>
<dbReference type="CDD" id="cd04899">
    <property type="entry name" value="ACT_ACR-UUR-like_2"/>
    <property type="match status" value="1"/>
</dbReference>
<evidence type="ECO:0000256" key="7">
    <source>
        <dbReference type="ARBA" id="ARBA00047968"/>
    </source>
</evidence>
<evidence type="ECO:0000259" key="10">
    <source>
        <dbReference type="PROSITE" id="PS51831"/>
    </source>
</evidence>
<dbReference type="HAMAP" id="MF_00277">
    <property type="entry name" value="PII_uridylyl_transf"/>
    <property type="match status" value="1"/>
</dbReference>
<dbReference type="SUPFAM" id="SSF81593">
    <property type="entry name" value="Nucleotidyltransferase substrate binding subunit/domain"/>
    <property type="match status" value="1"/>
</dbReference>
<organism evidence="11 12">
    <name type="scientific">Sulfurivirga caldicuralii</name>
    <dbReference type="NCBI Taxonomy" id="364032"/>
    <lineage>
        <taxon>Bacteria</taxon>
        <taxon>Pseudomonadati</taxon>
        <taxon>Pseudomonadota</taxon>
        <taxon>Gammaproteobacteria</taxon>
        <taxon>Thiotrichales</taxon>
        <taxon>Piscirickettsiaceae</taxon>
        <taxon>Sulfurivirga</taxon>
    </lineage>
</organism>
<comment type="catalytic activity">
    <reaction evidence="8">
        <text>[protein-PII]-L-tyrosine + UTP = [protein-PII]-uridylyl-L-tyrosine + diphosphate</text>
        <dbReference type="Rhea" id="RHEA:13673"/>
        <dbReference type="Rhea" id="RHEA-COMP:12147"/>
        <dbReference type="Rhea" id="RHEA-COMP:12148"/>
        <dbReference type="ChEBI" id="CHEBI:33019"/>
        <dbReference type="ChEBI" id="CHEBI:46398"/>
        <dbReference type="ChEBI" id="CHEBI:46858"/>
        <dbReference type="ChEBI" id="CHEBI:90602"/>
        <dbReference type="EC" id="2.7.7.59"/>
    </reaction>
</comment>
<keyword evidence="2 8" id="KW-0548">Nucleotidyltransferase</keyword>
<dbReference type="InterPro" id="IPR043519">
    <property type="entry name" value="NT_sf"/>
</dbReference>
<dbReference type="InterPro" id="IPR006674">
    <property type="entry name" value="HD_domain"/>
</dbReference>
<dbReference type="SMART" id="SM00471">
    <property type="entry name" value="HDc"/>
    <property type="match status" value="1"/>
</dbReference>
<dbReference type="PROSITE" id="PS51831">
    <property type="entry name" value="HD"/>
    <property type="match status" value="1"/>
</dbReference>
<dbReference type="GO" id="GO:0008081">
    <property type="term" value="F:phosphoric diester hydrolase activity"/>
    <property type="evidence" value="ECO:0007669"/>
    <property type="project" value="UniProtKB-UniRule"/>
</dbReference>
<evidence type="ECO:0000256" key="2">
    <source>
        <dbReference type="ARBA" id="ARBA00022695"/>
    </source>
</evidence>
<evidence type="ECO:0000313" key="11">
    <source>
        <dbReference type="EMBL" id="SIN76321.1"/>
    </source>
</evidence>
<keyword evidence="12" id="KW-1185">Reference proteome</keyword>
<dbReference type="Gene3D" id="1.10.3090.10">
    <property type="entry name" value="cca-adding enzyme, domain 2"/>
    <property type="match status" value="1"/>
</dbReference>
<keyword evidence="4 8" id="KW-0378">Hydrolase</keyword>
<dbReference type="PIRSF" id="PIRSF006288">
    <property type="entry name" value="PII_uridyltransf"/>
    <property type="match status" value="1"/>
</dbReference>
<proteinExistence type="inferred from homology"/>
<dbReference type="Pfam" id="PF08335">
    <property type="entry name" value="GlnD_UR_UTase"/>
    <property type="match status" value="1"/>
</dbReference>
<feature type="region of interest" description="Uridylyltransferase" evidence="8">
    <location>
        <begin position="1"/>
        <end position="337"/>
    </location>
</feature>
<evidence type="ECO:0000256" key="1">
    <source>
        <dbReference type="ARBA" id="ARBA00022679"/>
    </source>
</evidence>
<keyword evidence="1 8" id="KW-0808">Transferase</keyword>
<dbReference type="CDD" id="cd05401">
    <property type="entry name" value="NT_GlnE_GlnD_like"/>
    <property type="match status" value="1"/>
</dbReference>
<evidence type="ECO:0000256" key="4">
    <source>
        <dbReference type="ARBA" id="ARBA00022801"/>
    </source>
</evidence>
<evidence type="ECO:0000259" key="9">
    <source>
        <dbReference type="PROSITE" id="PS51671"/>
    </source>
</evidence>
<dbReference type="STRING" id="364032.SAMN05443662_0512"/>
<keyword evidence="6 8" id="KW-0511">Multifunctional enzyme</keyword>
<comment type="domain">
    <text evidence="8">Has four distinct domains: an N-terminal nucleotidyltransferase (NT) domain responsible for UTase activity, a central HD domain that encodes UR activity, and two C-terminal ACT domains that seem to have a role in glutamine sensing.</text>
</comment>
<dbReference type="InterPro" id="IPR010043">
    <property type="entry name" value="UTase/UR"/>
</dbReference>
<dbReference type="CDD" id="cd04900">
    <property type="entry name" value="ACT_UUR-like_1"/>
    <property type="match status" value="1"/>
</dbReference>
<comment type="similarity">
    <text evidence="8">Belongs to the GlnD family.</text>
</comment>
<dbReference type="InterPro" id="IPR002912">
    <property type="entry name" value="ACT_dom"/>
</dbReference>
<evidence type="ECO:0000256" key="5">
    <source>
        <dbReference type="ARBA" id="ARBA00022842"/>
    </source>
</evidence>
<dbReference type="Proteomes" id="UP000198461">
    <property type="component" value="Unassembled WGS sequence"/>
</dbReference>
<sequence>MNAAMTPRAGLMTALDSGDENTLRAAARTYLKQAREKQFHLFDEGAPVSQLIRDHSDMLDWLLQQLWKHFLPETTSSLLAVGGYGRQELHPYSDIDLLILCKQTPAATEQEQLSAFLTFLWDLGLDVGSAVRTPEQCYEEGRQDVTIATNLLEARLITGEASAMQAIDSLWSRPDFWPINAFFNAKVAEQEQRRKKVEGTLYQLEPNIKECPGGLRDIQTIYWIAKRILHSQSLYELIRHHLITPEEFARLDAAGRTLHRLRFALHRYRGRREDRLLFDNQMLLAEKLHIEGKTENARIERLMQGFYRSTRTVMNLNEILLTDFKERIFSPNHQPRSLNARFQVVDDLLDIKQDEAFEQNPATILEAFLLFTYHPELKGLRARTIRLIQQALPFLDESFHQDEVHKTLFTALLHQPHGVFHALKYMHKYGVLEKYIPQFQKITGRMQFNMFHAYPVDEHTLLVLRHIRRFFVNAYEWELPTAHQIAQQLCRPYCLYLAGLFHDITKGDEPHSETGAMFAQQWCKAHNLPKRDTALISWLVRNHLIFSDTAQKQDITDPEVIRRFAQQVETRERLDYLYLLTLADVLSTSPDVWNDWKNALFLELYNETARALDTHLETPRNQAAKALQAQENAKTRLKKMGYASSDYAALWRNLIKTDFFARYQPDHIARLTQLLARADKPFVHLSEPPVRGATEIVIYTQDRDFLFMQVTEQLEKAQLSIMDAHTYALEDDSLLMLFYVLDNDGHPLQDDRHRAKIRDTLLDTLSTPYKPSRFTPRLDRKLRCFNVPTQIEFETLNDHQTALRLSTLDVPGLLACVAQTLVENDVRLHEAKIATVGEKAEDTFIISTRTDKALSEEQQHQLQTVLLEQISCR</sequence>
<feature type="domain" description="ACT" evidence="9">
    <location>
        <begin position="802"/>
        <end position="873"/>
    </location>
</feature>
<dbReference type="AlphaFoldDB" id="A0A1N6DZZ5"/>
<keyword evidence="3" id="KW-0677">Repeat</keyword>